<reference evidence="5" key="1">
    <citation type="journal article" date="2021" name="PeerJ">
        <title>Extensive microbial diversity within the chicken gut microbiome revealed by metagenomics and culture.</title>
        <authorList>
            <person name="Gilroy R."/>
            <person name="Ravi A."/>
            <person name="Getino M."/>
            <person name="Pursley I."/>
            <person name="Horton D.L."/>
            <person name="Alikhan N.F."/>
            <person name="Baker D."/>
            <person name="Gharbi K."/>
            <person name="Hall N."/>
            <person name="Watson M."/>
            <person name="Adriaenssens E.M."/>
            <person name="Foster-Nyarko E."/>
            <person name="Jarju S."/>
            <person name="Secka A."/>
            <person name="Antonio M."/>
            <person name="Oren A."/>
            <person name="Chaudhuri R.R."/>
            <person name="La Ragione R."/>
            <person name="Hildebrand F."/>
            <person name="Pallen M.J."/>
        </authorList>
    </citation>
    <scope>NUCLEOTIDE SEQUENCE</scope>
    <source>
        <strain evidence="5">CHK186-1790</strain>
    </source>
</reference>
<reference evidence="5" key="2">
    <citation type="submission" date="2021-04" db="EMBL/GenBank/DDBJ databases">
        <authorList>
            <person name="Gilroy R."/>
        </authorList>
    </citation>
    <scope>NUCLEOTIDE SEQUENCE</scope>
    <source>
        <strain evidence="5">CHK186-1790</strain>
    </source>
</reference>
<dbReference type="InterPro" id="IPR011249">
    <property type="entry name" value="Metalloenz_LuxS/M16"/>
</dbReference>
<dbReference type="FunFam" id="3.30.830.10:FF:000008">
    <property type="entry name" value="Mitochondrial-processing peptidase subunit beta"/>
    <property type="match status" value="1"/>
</dbReference>
<evidence type="ECO:0000313" key="6">
    <source>
        <dbReference type="Proteomes" id="UP000823882"/>
    </source>
</evidence>
<comment type="caution">
    <text evidence="5">The sequence shown here is derived from an EMBL/GenBank/DDBJ whole genome shotgun (WGS) entry which is preliminary data.</text>
</comment>
<comment type="similarity">
    <text evidence="1 2">Belongs to the peptidase M16 family.</text>
</comment>
<dbReference type="Pfam" id="PF00675">
    <property type="entry name" value="Peptidase_M16"/>
    <property type="match status" value="1"/>
</dbReference>
<dbReference type="PANTHER" id="PTHR11851">
    <property type="entry name" value="METALLOPROTEASE"/>
    <property type="match status" value="1"/>
</dbReference>
<protein>
    <submittedName>
        <fullName evidence="5">Insulinase family protein</fullName>
    </submittedName>
</protein>
<name>A0A9D2P306_9FIRM</name>
<dbReference type="Proteomes" id="UP000823882">
    <property type="component" value="Unassembled WGS sequence"/>
</dbReference>
<dbReference type="InterPro" id="IPR050361">
    <property type="entry name" value="MPP/UQCRC_Complex"/>
</dbReference>
<gene>
    <name evidence="5" type="ORF">H9701_09350</name>
</gene>
<dbReference type="GO" id="GO:0004222">
    <property type="term" value="F:metalloendopeptidase activity"/>
    <property type="evidence" value="ECO:0007669"/>
    <property type="project" value="InterPro"/>
</dbReference>
<sequence>MEENYITHILPNGARIVLEHVPAVRSASLGIWVGSGSRHERKDQNGAAHFIEHMVFKGTQRRSARELAQEMDAIGGQVNAYTTKESTCFYARCLDEHLDRAMDLLCDMVFCSQFREEDVQTERGVILEEIGMYEDNPEDLCAERLMAAVYKGSPLSRPILGRKATLEKMTGAWLKDYMASHYLPGDMVVALAGSFPELIVEELKARLLALPAGKLPPVPAAVYTPAVTLKKKAIEQNHLTLAFPGLPYGDPRRFTLQLLSTMLGSGMSSRLWQEVREKRGLCYSIYTYGAGHAETGVFAIYTALGRETESQALETICATVRDFADHGPAPEELERARELSKANVLMGLESTQSRMSALGRGTLLQGRPLTTDEVIQAYNAVTAEDVRALAQELFQFPQASLSVVGRVGGEEDYLPHLGR</sequence>
<dbReference type="GO" id="GO:0006508">
    <property type="term" value="P:proteolysis"/>
    <property type="evidence" value="ECO:0007669"/>
    <property type="project" value="InterPro"/>
</dbReference>
<dbReference type="InterPro" id="IPR011765">
    <property type="entry name" value="Pept_M16_N"/>
</dbReference>
<feature type="domain" description="Peptidase M16 N-terminal" evidence="3">
    <location>
        <begin position="15"/>
        <end position="161"/>
    </location>
</feature>
<dbReference type="SUPFAM" id="SSF63411">
    <property type="entry name" value="LuxS/MPP-like metallohydrolase"/>
    <property type="match status" value="2"/>
</dbReference>
<evidence type="ECO:0000259" key="3">
    <source>
        <dbReference type="Pfam" id="PF00675"/>
    </source>
</evidence>
<dbReference type="EMBL" id="DWWJ01000170">
    <property type="protein sequence ID" value="HJC41739.1"/>
    <property type="molecule type" value="Genomic_DNA"/>
</dbReference>
<evidence type="ECO:0000256" key="2">
    <source>
        <dbReference type="RuleBase" id="RU004447"/>
    </source>
</evidence>
<dbReference type="PROSITE" id="PS00143">
    <property type="entry name" value="INSULINASE"/>
    <property type="match status" value="1"/>
</dbReference>
<organism evidence="5 6">
    <name type="scientific">Candidatus Intestinimonas pullistercoris</name>
    <dbReference type="NCBI Taxonomy" id="2838623"/>
    <lineage>
        <taxon>Bacteria</taxon>
        <taxon>Bacillati</taxon>
        <taxon>Bacillota</taxon>
        <taxon>Clostridia</taxon>
        <taxon>Eubacteriales</taxon>
        <taxon>Intestinimonas</taxon>
    </lineage>
</organism>
<dbReference type="GO" id="GO:0046872">
    <property type="term" value="F:metal ion binding"/>
    <property type="evidence" value="ECO:0007669"/>
    <property type="project" value="InterPro"/>
</dbReference>
<evidence type="ECO:0000259" key="4">
    <source>
        <dbReference type="Pfam" id="PF05193"/>
    </source>
</evidence>
<accession>A0A9D2P306</accession>
<dbReference type="InterPro" id="IPR007863">
    <property type="entry name" value="Peptidase_M16_C"/>
</dbReference>
<evidence type="ECO:0000313" key="5">
    <source>
        <dbReference type="EMBL" id="HJC41739.1"/>
    </source>
</evidence>
<feature type="domain" description="Peptidase M16 C-terminal" evidence="4">
    <location>
        <begin position="174"/>
        <end position="338"/>
    </location>
</feature>
<dbReference type="AlphaFoldDB" id="A0A9D2P306"/>
<dbReference type="InterPro" id="IPR001431">
    <property type="entry name" value="Pept_M16_Zn_BS"/>
</dbReference>
<dbReference type="Pfam" id="PF05193">
    <property type="entry name" value="Peptidase_M16_C"/>
    <property type="match status" value="1"/>
</dbReference>
<proteinExistence type="inferred from homology"/>
<evidence type="ECO:0000256" key="1">
    <source>
        <dbReference type="ARBA" id="ARBA00007261"/>
    </source>
</evidence>
<dbReference type="PANTHER" id="PTHR11851:SF49">
    <property type="entry name" value="MITOCHONDRIAL-PROCESSING PEPTIDASE SUBUNIT ALPHA"/>
    <property type="match status" value="1"/>
</dbReference>
<dbReference type="Gene3D" id="3.30.830.10">
    <property type="entry name" value="Metalloenzyme, LuxS/M16 peptidase-like"/>
    <property type="match status" value="2"/>
</dbReference>